<accession>A0ACB9J0L7</accession>
<sequence>MNYRGFGGRRRRRVLIRGGPFHSINRDEITRLKAQHPNMSHQQVFGTTAKNVGACPNHLLTHSNTNTKGSSTAFIIALTHQGLSAINLGDSGFMVVRKWVYCIAKINPLAPLDYRLKCIRK</sequence>
<dbReference type="EMBL" id="CM042023">
    <property type="protein sequence ID" value="KAI3814059.1"/>
    <property type="molecule type" value="Genomic_DNA"/>
</dbReference>
<reference evidence="1 2" key="2">
    <citation type="journal article" date="2022" name="Mol. Ecol. Resour.">
        <title>The genomes of chicory, endive, great burdock and yacon provide insights into Asteraceae paleo-polyploidization history and plant inulin production.</title>
        <authorList>
            <person name="Fan W."/>
            <person name="Wang S."/>
            <person name="Wang H."/>
            <person name="Wang A."/>
            <person name="Jiang F."/>
            <person name="Liu H."/>
            <person name="Zhao H."/>
            <person name="Xu D."/>
            <person name="Zhang Y."/>
        </authorList>
    </citation>
    <scope>NUCLEOTIDE SEQUENCE [LARGE SCALE GENOMIC DNA]</scope>
    <source>
        <strain evidence="2">cv. Yunnan</strain>
        <tissue evidence="1">Leaves</tissue>
    </source>
</reference>
<comment type="caution">
    <text evidence="1">The sequence shown here is derived from an EMBL/GenBank/DDBJ whole genome shotgun (WGS) entry which is preliminary data.</text>
</comment>
<evidence type="ECO:0000313" key="2">
    <source>
        <dbReference type="Proteomes" id="UP001056120"/>
    </source>
</evidence>
<keyword evidence="2" id="KW-1185">Reference proteome</keyword>
<name>A0ACB9J0L7_9ASTR</name>
<protein>
    <submittedName>
        <fullName evidence="1">Uncharacterized protein</fullName>
    </submittedName>
</protein>
<proteinExistence type="predicted"/>
<reference evidence="2" key="1">
    <citation type="journal article" date="2022" name="Mol. Ecol. Resour.">
        <title>The genomes of chicory, endive, great burdock and yacon provide insights into Asteraceae palaeo-polyploidization history and plant inulin production.</title>
        <authorList>
            <person name="Fan W."/>
            <person name="Wang S."/>
            <person name="Wang H."/>
            <person name="Wang A."/>
            <person name="Jiang F."/>
            <person name="Liu H."/>
            <person name="Zhao H."/>
            <person name="Xu D."/>
            <person name="Zhang Y."/>
        </authorList>
    </citation>
    <scope>NUCLEOTIDE SEQUENCE [LARGE SCALE GENOMIC DNA]</scope>
    <source>
        <strain evidence="2">cv. Yunnan</strain>
    </source>
</reference>
<organism evidence="1 2">
    <name type="scientific">Smallanthus sonchifolius</name>
    <dbReference type="NCBI Taxonomy" id="185202"/>
    <lineage>
        <taxon>Eukaryota</taxon>
        <taxon>Viridiplantae</taxon>
        <taxon>Streptophyta</taxon>
        <taxon>Embryophyta</taxon>
        <taxon>Tracheophyta</taxon>
        <taxon>Spermatophyta</taxon>
        <taxon>Magnoliopsida</taxon>
        <taxon>eudicotyledons</taxon>
        <taxon>Gunneridae</taxon>
        <taxon>Pentapetalae</taxon>
        <taxon>asterids</taxon>
        <taxon>campanulids</taxon>
        <taxon>Asterales</taxon>
        <taxon>Asteraceae</taxon>
        <taxon>Asteroideae</taxon>
        <taxon>Heliantheae alliance</taxon>
        <taxon>Millerieae</taxon>
        <taxon>Smallanthus</taxon>
    </lineage>
</organism>
<evidence type="ECO:0000313" key="1">
    <source>
        <dbReference type="EMBL" id="KAI3814059.1"/>
    </source>
</evidence>
<gene>
    <name evidence="1" type="ORF">L1987_18801</name>
</gene>
<dbReference type="Proteomes" id="UP001056120">
    <property type="component" value="Linkage Group LG06"/>
</dbReference>